<protein>
    <submittedName>
        <fullName evidence="3">Glycosyltransferase</fullName>
    </submittedName>
</protein>
<reference evidence="3 4" key="1">
    <citation type="journal article" date="2019" name="Nat. Commun.">
        <title>A new type of DNA phosphorothioation-based antiviral system in archaea.</title>
        <authorList>
            <person name="Xiong L."/>
            <person name="Liu S."/>
            <person name="Chen S."/>
            <person name="Xiao Y."/>
            <person name="Zhu B."/>
            <person name="Gao Y."/>
            <person name="Zhang Y."/>
            <person name="Chen B."/>
            <person name="Luo J."/>
            <person name="Deng Z."/>
            <person name="Chen X."/>
            <person name="Wang L."/>
            <person name="Chen S."/>
        </authorList>
    </citation>
    <scope>NUCLEOTIDE SEQUENCE [LARGE SCALE GENOMIC DNA]</scope>
    <source>
        <strain evidence="3 4">JCM 10635</strain>
    </source>
</reference>
<evidence type="ECO:0000259" key="2">
    <source>
        <dbReference type="Pfam" id="PF00535"/>
    </source>
</evidence>
<keyword evidence="1" id="KW-1133">Transmembrane helix</keyword>
<dbReference type="EMBL" id="CP031305">
    <property type="protein sequence ID" value="QCC53442.1"/>
    <property type="molecule type" value="Genomic_DNA"/>
</dbReference>
<evidence type="ECO:0000256" key="1">
    <source>
        <dbReference type="SAM" id="Phobius"/>
    </source>
</evidence>
<dbReference type="InterPro" id="IPR029044">
    <property type="entry name" value="Nucleotide-diphossugar_trans"/>
</dbReference>
<dbReference type="RefSeq" id="WP_006066740.1">
    <property type="nucleotide sequence ID" value="NZ_CP031305.1"/>
</dbReference>
<keyword evidence="1" id="KW-0812">Transmembrane</keyword>
<organism evidence="3 4">
    <name type="scientific">Natronorubrum bangense</name>
    <dbReference type="NCBI Taxonomy" id="61858"/>
    <lineage>
        <taxon>Archaea</taxon>
        <taxon>Methanobacteriati</taxon>
        <taxon>Methanobacteriota</taxon>
        <taxon>Stenosarchaea group</taxon>
        <taxon>Halobacteria</taxon>
        <taxon>Halobacteriales</taxon>
        <taxon>Natrialbaceae</taxon>
        <taxon>Natronorubrum</taxon>
    </lineage>
</organism>
<dbReference type="GeneID" id="39850087"/>
<proteinExistence type="predicted"/>
<keyword evidence="3" id="KW-0808">Transferase</keyword>
<accession>A0A4D6HK61</accession>
<evidence type="ECO:0000313" key="3">
    <source>
        <dbReference type="EMBL" id="QCC53442.1"/>
    </source>
</evidence>
<dbReference type="PANTHER" id="PTHR43685">
    <property type="entry name" value="GLYCOSYLTRANSFERASE"/>
    <property type="match status" value="1"/>
</dbReference>
<sequence length="332" mass="36197">MTRVSVIIPTYNRAATLPRAIDSALEQTVDDLEVVVVDDGSTDETGSVLASYEDPRVRPVVHATNQGANVARNTGIEHARGEHVAFLDSDDEWHPKKLERQLECLENRSSEWIGVYCASAFELSGTSGRARTAAASVLARGDETPTREGGEELVGEILADNVQPGAGSTLLVRTSVARAAGGFDETLDRFQDPEFCLRVLEHGKLAYVDDVLVRREETGHPPADVIKNASEQYLSAYENEVEYFETAGYEIRSTHELILAKRYFAEGRLLQGIWHARNASISARHLPGLCWAAGAGVQRRPIPIATTVGFLLVATVLAWIGLSQRMPTASST</sequence>
<dbReference type="Proteomes" id="UP000296822">
    <property type="component" value="Chromosome"/>
</dbReference>
<dbReference type="AlphaFoldDB" id="A0A4D6HK61"/>
<gene>
    <name evidence="3" type="ORF">DV706_02445</name>
</gene>
<dbReference type="Gene3D" id="3.90.550.10">
    <property type="entry name" value="Spore Coat Polysaccharide Biosynthesis Protein SpsA, Chain A"/>
    <property type="match status" value="1"/>
</dbReference>
<dbReference type="InterPro" id="IPR001173">
    <property type="entry name" value="Glyco_trans_2-like"/>
</dbReference>
<feature type="transmembrane region" description="Helical" evidence="1">
    <location>
        <begin position="302"/>
        <end position="322"/>
    </location>
</feature>
<dbReference type="InterPro" id="IPR050834">
    <property type="entry name" value="Glycosyltransf_2"/>
</dbReference>
<feature type="domain" description="Glycosyltransferase 2-like" evidence="2">
    <location>
        <begin position="5"/>
        <end position="107"/>
    </location>
</feature>
<keyword evidence="1" id="KW-0472">Membrane</keyword>
<dbReference type="CDD" id="cd00761">
    <property type="entry name" value="Glyco_tranf_GTA_type"/>
    <property type="match status" value="1"/>
</dbReference>
<evidence type="ECO:0000313" key="4">
    <source>
        <dbReference type="Proteomes" id="UP000296822"/>
    </source>
</evidence>
<dbReference type="Pfam" id="PF00535">
    <property type="entry name" value="Glycos_transf_2"/>
    <property type="match status" value="1"/>
</dbReference>
<dbReference type="PANTHER" id="PTHR43685:SF11">
    <property type="entry name" value="GLYCOSYLTRANSFERASE TAGX-RELATED"/>
    <property type="match status" value="1"/>
</dbReference>
<name>A0A4D6HK61_9EURY</name>
<dbReference type="SUPFAM" id="SSF53448">
    <property type="entry name" value="Nucleotide-diphospho-sugar transferases"/>
    <property type="match status" value="1"/>
</dbReference>
<dbReference type="KEGG" id="nbg:DV706_02445"/>
<dbReference type="GO" id="GO:0016740">
    <property type="term" value="F:transferase activity"/>
    <property type="evidence" value="ECO:0007669"/>
    <property type="project" value="UniProtKB-KW"/>
</dbReference>